<name>M5SBF8_9BACT</name>
<proteinExistence type="predicted"/>
<dbReference type="PATRIC" id="fig|1263868.3.peg.6501"/>
<dbReference type="STRING" id="1263868.RESH_05992"/>
<accession>M5SBF8</accession>
<evidence type="ECO:0000313" key="2">
    <source>
        <dbReference type="Proteomes" id="UP000011996"/>
    </source>
</evidence>
<dbReference type="Proteomes" id="UP000011996">
    <property type="component" value="Unassembled WGS sequence"/>
</dbReference>
<organism evidence="1 2">
    <name type="scientific">Rhodopirellula europaea SH398</name>
    <dbReference type="NCBI Taxonomy" id="1263868"/>
    <lineage>
        <taxon>Bacteria</taxon>
        <taxon>Pseudomonadati</taxon>
        <taxon>Planctomycetota</taxon>
        <taxon>Planctomycetia</taxon>
        <taxon>Pirellulales</taxon>
        <taxon>Pirellulaceae</taxon>
        <taxon>Rhodopirellula</taxon>
    </lineage>
</organism>
<sequence length="52" mass="6077">MTSTAPPIVVHPVIQAWNEQPDSPAFSQIRRDNPEKIGLSRTTRFRYRRIEI</sequence>
<comment type="caution">
    <text evidence="1">The sequence shown here is derived from an EMBL/GenBank/DDBJ whole genome shotgun (WGS) entry which is preliminary data.</text>
</comment>
<gene>
    <name evidence="1" type="ORF">RESH_05992</name>
</gene>
<protein>
    <submittedName>
        <fullName evidence="1">Uncharacterized protein</fullName>
    </submittedName>
</protein>
<evidence type="ECO:0000313" key="1">
    <source>
        <dbReference type="EMBL" id="EMI23489.1"/>
    </source>
</evidence>
<dbReference type="AlphaFoldDB" id="M5SBF8"/>
<dbReference type="EMBL" id="ANOF01000196">
    <property type="protein sequence ID" value="EMI23489.1"/>
    <property type="molecule type" value="Genomic_DNA"/>
</dbReference>
<reference evidence="1 2" key="1">
    <citation type="journal article" date="2013" name="Mar. Genomics">
        <title>Expression of sulfatases in Rhodopirellula baltica and the diversity of sulfatases in the genus Rhodopirellula.</title>
        <authorList>
            <person name="Wegner C.E."/>
            <person name="Richter-Heitmann T."/>
            <person name="Klindworth A."/>
            <person name="Klockow C."/>
            <person name="Richter M."/>
            <person name="Achstetter T."/>
            <person name="Glockner F.O."/>
            <person name="Harder J."/>
        </authorList>
    </citation>
    <scope>NUCLEOTIDE SEQUENCE [LARGE SCALE GENOMIC DNA]</scope>
    <source>
        <strain evidence="1 2">SH398</strain>
    </source>
</reference>